<evidence type="ECO:0000256" key="7">
    <source>
        <dbReference type="ARBA" id="ARBA00023163"/>
    </source>
</evidence>
<evidence type="ECO:0000259" key="12">
    <source>
        <dbReference type="SMART" id="SM00415"/>
    </source>
</evidence>
<comment type="caution">
    <text evidence="13">The sequence shown here is derived from an EMBL/GenBank/DDBJ whole genome shotgun (WGS) entry which is preliminary data.</text>
</comment>
<dbReference type="Gene3D" id="1.10.10.10">
    <property type="entry name" value="Winged helix-like DNA-binding domain superfamily/Winged helix DNA-binding domain"/>
    <property type="match status" value="1"/>
</dbReference>
<dbReference type="PRINTS" id="PR00056">
    <property type="entry name" value="HSFDOMAIN"/>
</dbReference>
<evidence type="ECO:0000313" key="14">
    <source>
        <dbReference type="Proteomes" id="UP000593562"/>
    </source>
</evidence>
<dbReference type="InterPro" id="IPR036390">
    <property type="entry name" value="WH_DNA-bd_sf"/>
</dbReference>
<evidence type="ECO:0000256" key="6">
    <source>
        <dbReference type="ARBA" id="ARBA00023125"/>
    </source>
</evidence>
<dbReference type="FunFam" id="1.10.10.10:FF:000037">
    <property type="entry name" value="Heat stress transcription factor B-4"/>
    <property type="match status" value="1"/>
</dbReference>
<dbReference type="GO" id="GO:0000978">
    <property type="term" value="F:RNA polymerase II cis-regulatory region sequence-specific DNA binding"/>
    <property type="evidence" value="ECO:0007669"/>
    <property type="project" value="TreeGrafter"/>
</dbReference>
<dbReference type="OrthoDB" id="60033at2759"/>
<gene>
    <name evidence="13" type="ORF">HS088_TW03G00810</name>
</gene>
<evidence type="ECO:0000256" key="4">
    <source>
        <dbReference type="ARBA" id="ARBA00023015"/>
    </source>
</evidence>
<keyword evidence="3" id="KW-0597">Phosphoprotein</keyword>
<evidence type="ECO:0000256" key="9">
    <source>
        <dbReference type="RuleBase" id="RU004020"/>
    </source>
</evidence>
<feature type="domain" description="HSF-type DNA-binding" evidence="12">
    <location>
        <begin position="87"/>
        <end position="180"/>
    </location>
</feature>
<dbReference type="PANTHER" id="PTHR10015">
    <property type="entry name" value="HEAT SHOCK TRANSCRIPTION FACTOR"/>
    <property type="match status" value="1"/>
</dbReference>
<name>A0A7J7DW00_TRIWF</name>
<dbReference type="GO" id="GO:0003700">
    <property type="term" value="F:DNA-binding transcription factor activity"/>
    <property type="evidence" value="ECO:0007669"/>
    <property type="project" value="InterPro"/>
</dbReference>
<keyword evidence="14" id="KW-1185">Reference proteome</keyword>
<feature type="coiled-coil region" evidence="10">
    <location>
        <begin position="207"/>
        <end position="241"/>
    </location>
</feature>
<evidence type="ECO:0000256" key="8">
    <source>
        <dbReference type="ARBA" id="ARBA00023242"/>
    </source>
</evidence>
<dbReference type="GO" id="GO:0006357">
    <property type="term" value="P:regulation of transcription by RNA polymerase II"/>
    <property type="evidence" value="ECO:0007669"/>
    <property type="project" value="TreeGrafter"/>
</dbReference>
<comment type="subcellular location">
    <subcellularLocation>
        <location evidence="1">Nucleus</location>
    </subcellularLocation>
</comment>
<evidence type="ECO:0000256" key="11">
    <source>
        <dbReference type="SAM" id="MobiDB-lite"/>
    </source>
</evidence>
<comment type="subunit">
    <text evidence="2">Homotrimer.</text>
</comment>
<evidence type="ECO:0000256" key="5">
    <source>
        <dbReference type="ARBA" id="ARBA00023016"/>
    </source>
</evidence>
<sequence length="513" mass="57695">MNPGDEEFPKSPPKPDTDIVDCPSTQSVTAPFSSPPLMDSLLIDSTLMEFKAFDTSPSGGERVPATISGAEENIGVPQPMECLQGNPIPPFLSKTFDLVEDRSLDPIISWGSTGESFIVWDPVEFARLVLPRNFKHNNFSSFVRQLNTYGFRKTDTDRWEFANEAFQRGKRHLLKNMQRRKSPQSQQVGSYLGKSSEAEKFRLEGDVERLRKERSMMMQEVKELQQQNQGTVQHVEAVNKRLLAAEQRQKQMLSFLAKLFQNPAFLARLRQKGEPESLGSPRMRRQFVKHQQHEPGQSDAFLEGQIVKYRPEGQNLPMSPMLPGFNPFAVKESSEFYLQGTDRMGSGVESIPYQIENVESDELAMPGELQVPKGFMRTPEPFKEGTSSFGTEDPHFKGKNVMSTEQEFSPEYFPEFSSPGTESIIKQEDVWSMGFHTSAGMSSSSTELWSNLVSYDTPELGLTSELTDIWNLGPIQAAGGAAIEKWPAVENPFNEPESHSGQQKDDRSKSTDP</sequence>
<accession>A0A7J7DW00</accession>
<evidence type="ECO:0000256" key="3">
    <source>
        <dbReference type="ARBA" id="ARBA00022553"/>
    </source>
</evidence>
<evidence type="ECO:0000313" key="13">
    <source>
        <dbReference type="EMBL" id="KAF5750473.1"/>
    </source>
</evidence>
<evidence type="ECO:0000256" key="2">
    <source>
        <dbReference type="ARBA" id="ARBA00011233"/>
    </source>
</evidence>
<feature type="compositionally biased region" description="Basic and acidic residues" evidence="11">
    <location>
        <begin position="7"/>
        <end position="17"/>
    </location>
</feature>
<dbReference type="EMBL" id="JAAARO010000003">
    <property type="protein sequence ID" value="KAF5750473.1"/>
    <property type="molecule type" value="Genomic_DNA"/>
</dbReference>
<dbReference type="PANTHER" id="PTHR10015:SF337">
    <property type="entry name" value="HEAT STRESS TRANSCRIPTION FACTOR A-3"/>
    <property type="match status" value="1"/>
</dbReference>
<keyword evidence="4" id="KW-0805">Transcription regulation</keyword>
<dbReference type="InterPro" id="IPR000232">
    <property type="entry name" value="HSF_DNA-bd"/>
</dbReference>
<keyword evidence="7" id="KW-0804">Transcription</keyword>
<comment type="similarity">
    <text evidence="9">Belongs to the HSF family.</text>
</comment>
<dbReference type="AlphaFoldDB" id="A0A7J7DW00"/>
<organism evidence="13 14">
    <name type="scientific">Tripterygium wilfordii</name>
    <name type="common">Thunder God vine</name>
    <dbReference type="NCBI Taxonomy" id="458696"/>
    <lineage>
        <taxon>Eukaryota</taxon>
        <taxon>Viridiplantae</taxon>
        <taxon>Streptophyta</taxon>
        <taxon>Embryophyta</taxon>
        <taxon>Tracheophyta</taxon>
        <taxon>Spermatophyta</taxon>
        <taxon>Magnoliopsida</taxon>
        <taxon>eudicotyledons</taxon>
        <taxon>Gunneridae</taxon>
        <taxon>Pentapetalae</taxon>
        <taxon>rosids</taxon>
        <taxon>fabids</taxon>
        <taxon>Celastrales</taxon>
        <taxon>Celastraceae</taxon>
        <taxon>Tripterygium</taxon>
    </lineage>
</organism>
<dbReference type="Pfam" id="PF00447">
    <property type="entry name" value="HSF_DNA-bind"/>
    <property type="match status" value="1"/>
</dbReference>
<protein>
    <submittedName>
        <fullName evidence="13">Heat stress transcription factor A-3-like isoform X1</fullName>
    </submittedName>
</protein>
<dbReference type="Proteomes" id="UP000593562">
    <property type="component" value="Unassembled WGS sequence"/>
</dbReference>
<feature type="region of interest" description="Disordered" evidence="11">
    <location>
        <begin position="1"/>
        <end position="33"/>
    </location>
</feature>
<keyword evidence="6" id="KW-0238">DNA-binding</keyword>
<dbReference type="InParanoid" id="A0A7J7DW00"/>
<keyword evidence="8" id="KW-0539">Nucleus</keyword>
<evidence type="ECO:0000256" key="10">
    <source>
        <dbReference type="SAM" id="Coils"/>
    </source>
</evidence>
<feature type="compositionally biased region" description="Polar residues" evidence="11">
    <location>
        <begin position="23"/>
        <end position="32"/>
    </location>
</feature>
<keyword evidence="5" id="KW-0346">Stress response</keyword>
<proteinExistence type="inferred from homology"/>
<dbReference type="GO" id="GO:0005634">
    <property type="term" value="C:nucleus"/>
    <property type="evidence" value="ECO:0007669"/>
    <property type="project" value="UniProtKB-SubCell"/>
</dbReference>
<dbReference type="GO" id="GO:0034605">
    <property type="term" value="P:cellular response to heat"/>
    <property type="evidence" value="ECO:0007669"/>
    <property type="project" value="TreeGrafter"/>
</dbReference>
<dbReference type="FunCoup" id="A0A7J7DW00">
    <property type="interactions" value="935"/>
</dbReference>
<feature type="region of interest" description="Disordered" evidence="11">
    <location>
        <begin position="486"/>
        <end position="513"/>
    </location>
</feature>
<evidence type="ECO:0000256" key="1">
    <source>
        <dbReference type="ARBA" id="ARBA00004123"/>
    </source>
</evidence>
<dbReference type="SMART" id="SM00415">
    <property type="entry name" value="HSF"/>
    <property type="match status" value="1"/>
</dbReference>
<keyword evidence="10" id="KW-0175">Coiled coil</keyword>
<dbReference type="SUPFAM" id="SSF46785">
    <property type="entry name" value="Winged helix' DNA-binding domain"/>
    <property type="match status" value="1"/>
</dbReference>
<dbReference type="InterPro" id="IPR036388">
    <property type="entry name" value="WH-like_DNA-bd_sf"/>
</dbReference>
<feature type="compositionally biased region" description="Basic and acidic residues" evidence="11">
    <location>
        <begin position="496"/>
        <end position="513"/>
    </location>
</feature>
<reference evidence="13 14" key="1">
    <citation type="journal article" date="2020" name="Nat. Commun.">
        <title>Genome of Tripterygium wilfordii and identification of cytochrome P450 involved in triptolide biosynthesis.</title>
        <authorList>
            <person name="Tu L."/>
            <person name="Su P."/>
            <person name="Zhang Z."/>
            <person name="Gao L."/>
            <person name="Wang J."/>
            <person name="Hu T."/>
            <person name="Zhou J."/>
            <person name="Zhang Y."/>
            <person name="Zhao Y."/>
            <person name="Liu Y."/>
            <person name="Song Y."/>
            <person name="Tong Y."/>
            <person name="Lu Y."/>
            <person name="Yang J."/>
            <person name="Xu C."/>
            <person name="Jia M."/>
            <person name="Peters R.J."/>
            <person name="Huang L."/>
            <person name="Gao W."/>
        </authorList>
    </citation>
    <scope>NUCLEOTIDE SEQUENCE [LARGE SCALE GENOMIC DNA]</scope>
    <source>
        <strain evidence="14">cv. XIE 37</strain>
        <tissue evidence="13">Leaf</tissue>
    </source>
</reference>